<evidence type="ECO:0000256" key="2">
    <source>
        <dbReference type="ARBA" id="ARBA00009077"/>
    </source>
</evidence>
<dbReference type="GO" id="GO:0016829">
    <property type="term" value="F:lyase activity"/>
    <property type="evidence" value="ECO:0007669"/>
    <property type="project" value="UniProtKB-KW"/>
</dbReference>
<evidence type="ECO:0000256" key="4">
    <source>
        <dbReference type="ARBA" id="ARBA00023239"/>
    </source>
</evidence>
<evidence type="ECO:0000256" key="8">
    <source>
        <dbReference type="RuleBase" id="RU362118"/>
    </source>
</evidence>
<evidence type="ECO:0000256" key="7">
    <source>
        <dbReference type="ARBA" id="ARBA00047625"/>
    </source>
</evidence>
<comment type="cofactor">
    <cofactor evidence="1 8">
        <name>pyridoxal 5'-phosphate</name>
        <dbReference type="ChEBI" id="CHEBI:597326"/>
    </cofactor>
</comment>
<dbReference type="Proteomes" id="UP001194539">
    <property type="component" value="Unassembled WGS sequence"/>
</dbReference>
<comment type="caution">
    <text evidence="9">The sequence shown here is derived from an EMBL/GenBank/DDBJ whole genome shotgun (WGS) entry which is preliminary data.</text>
</comment>
<organism evidence="9 10">
    <name type="scientific">Bradyrhizobium diversitatis</name>
    <dbReference type="NCBI Taxonomy" id="2755406"/>
    <lineage>
        <taxon>Bacteria</taxon>
        <taxon>Pseudomonadati</taxon>
        <taxon>Pseudomonadota</taxon>
        <taxon>Alphaproteobacteria</taxon>
        <taxon>Hyphomicrobiales</taxon>
        <taxon>Nitrobacteraceae</taxon>
        <taxon>Bradyrhizobium</taxon>
    </lineage>
</organism>
<dbReference type="Gene3D" id="3.40.640.10">
    <property type="entry name" value="Type I PLP-dependent aspartate aminotransferase-like (Major domain)"/>
    <property type="match status" value="1"/>
</dbReference>
<dbReference type="InterPro" id="IPR006233">
    <property type="entry name" value="Cys_b_lyase_bac"/>
</dbReference>
<sequence length="415" mass="45629">MKYLEDSKDLEIETRLSRLGRAPAEHSGMVNMPVYRGSTVVSETLEEYEARRQSDPTANYGRFGSPLSRALELAVCELEGGYRSLLFPSGLSACTHSLLGLLRAGDHVLISDGVYTPLRTFADEVLSRLQITVQYFSPTQPAELAAKITQKTRAIYLESPSSLTFEVQNVPALAAISHRSAALVVMDNTWATALYFKPFAHGVDISIQAATKYIVGHSDALLGIATANESAWPALRSSAHDFGEIAGPDDIYLALRGLRTLAVRMKRHWDNGLKLAQSLQSHPAVDDILHPACPSDPGHELWKRDFSGASGLFGVALKPMSQPQLSTFFNRLRLFGIGWSWGGFESLVMHVDPLKRAEPSRALTGPLIRVHAGLEDASDLIADMYQALDAAWETRSTRVHPDNDDAFIAERFKRA</sequence>
<keyword evidence="4 9" id="KW-0456">Lyase</keyword>
<dbReference type="InterPro" id="IPR000277">
    <property type="entry name" value="Cys/Met-Metab_PyrdxlP-dep_enz"/>
</dbReference>
<dbReference type="InterPro" id="IPR054542">
    <property type="entry name" value="Cys_met_metab_PP"/>
</dbReference>
<dbReference type="InterPro" id="IPR015422">
    <property type="entry name" value="PyrdxlP-dep_Trfase_small"/>
</dbReference>
<dbReference type="Pfam" id="PF01053">
    <property type="entry name" value="Cys_Met_Meta_PP"/>
    <property type="match status" value="1"/>
</dbReference>
<comment type="pathway">
    <text evidence="5">Amino-acid biosynthesis; L-methionine biosynthesis via de novo pathway; L-homocysteine from L-cystathionine: step 1/1.</text>
</comment>
<comment type="similarity">
    <text evidence="2 8">Belongs to the trans-sulfuration enzymes family.</text>
</comment>
<evidence type="ECO:0000313" key="10">
    <source>
        <dbReference type="Proteomes" id="UP001194539"/>
    </source>
</evidence>
<dbReference type="EMBL" id="JACEGD010000007">
    <property type="protein sequence ID" value="MBH5386406.1"/>
    <property type="molecule type" value="Genomic_DNA"/>
</dbReference>
<comment type="catalytic activity">
    <reaction evidence="6">
        <text>L,L-cystathionine + H2O = L-homocysteine + pyruvate + NH4(+)</text>
        <dbReference type="Rhea" id="RHEA:13965"/>
        <dbReference type="ChEBI" id="CHEBI:15361"/>
        <dbReference type="ChEBI" id="CHEBI:15377"/>
        <dbReference type="ChEBI" id="CHEBI:28938"/>
        <dbReference type="ChEBI" id="CHEBI:58161"/>
        <dbReference type="ChEBI" id="CHEBI:58199"/>
    </reaction>
</comment>
<reference evidence="9 10" key="1">
    <citation type="submission" date="2020-07" db="EMBL/GenBank/DDBJ databases">
        <title>Bradyrhizobium diversity isolated from nodules of indigenous legumes of Western Australia.</title>
        <authorList>
            <person name="Klepa M.S."/>
        </authorList>
    </citation>
    <scope>NUCLEOTIDE SEQUENCE [LARGE SCALE GENOMIC DNA]</scope>
    <source>
        <strain evidence="9 10">CNPSo 4019</strain>
    </source>
</reference>
<accession>A0ABS0NZH6</accession>
<dbReference type="Gene3D" id="3.90.1150.10">
    <property type="entry name" value="Aspartate Aminotransferase, domain 1"/>
    <property type="match status" value="1"/>
</dbReference>
<dbReference type="RefSeq" id="WP_197965781.1">
    <property type="nucleotide sequence ID" value="NZ_JACEGD010000007.1"/>
</dbReference>
<name>A0ABS0NZH6_9BRAD</name>
<dbReference type="GO" id="GO:0016740">
    <property type="term" value="F:transferase activity"/>
    <property type="evidence" value="ECO:0007669"/>
    <property type="project" value="UniProtKB-KW"/>
</dbReference>
<dbReference type="PROSITE" id="PS00868">
    <property type="entry name" value="CYS_MET_METAB_PP"/>
    <property type="match status" value="1"/>
</dbReference>
<keyword evidence="9" id="KW-0808">Transferase</keyword>
<comment type="catalytic activity">
    <reaction evidence="7">
        <text>an S-substituted L-cysteine + H2O = a thiol + pyruvate + NH4(+)</text>
        <dbReference type="Rhea" id="RHEA:18121"/>
        <dbReference type="ChEBI" id="CHEBI:15361"/>
        <dbReference type="ChEBI" id="CHEBI:15377"/>
        <dbReference type="ChEBI" id="CHEBI:28938"/>
        <dbReference type="ChEBI" id="CHEBI:29256"/>
        <dbReference type="ChEBI" id="CHEBI:58717"/>
        <dbReference type="EC" id="4.4.1.13"/>
    </reaction>
</comment>
<dbReference type="NCBIfam" id="TIGR01324">
    <property type="entry name" value="cysta_beta_ly_B"/>
    <property type="match status" value="1"/>
</dbReference>
<dbReference type="InterPro" id="IPR015421">
    <property type="entry name" value="PyrdxlP-dep_Trfase_major"/>
</dbReference>
<dbReference type="EC" id="4.4.1.8" evidence="9"/>
<dbReference type="PANTHER" id="PTHR43500:SF1">
    <property type="entry name" value="CYSTATHIONINE BETA-LYASE-RELATED"/>
    <property type="match status" value="1"/>
</dbReference>
<proteinExistence type="inferred from homology"/>
<dbReference type="PIRSF" id="PIRSF001434">
    <property type="entry name" value="CGS"/>
    <property type="match status" value="1"/>
</dbReference>
<dbReference type="InterPro" id="IPR015424">
    <property type="entry name" value="PyrdxlP-dep_Trfase"/>
</dbReference>
<evidence type="ECO:0000256" key="6">
    <source>
        <dbReference type="ARBA" id="ARBA00047517"/>
    </source>
</evidence>
<keyword evidence="10" id="KW-1185">Reference proteome</keyword>
<evidence type="ECO:0000313" key="9">
    <source>
        <dbReference type="EMBL" id="MBH5386406.1"/>
    </source>
</evidence>
<dbReference type="SUPFAM" id="SSF53383">
    <property type="entry name" value="PLP-dependent transferases"/>
    <property type="match status" value="1"/>
</dbReference>
<evidence type="ECO:0000256" key="3">
    <source>
        <dbReference type="ARBA" id="ARBA00022898"/>
    </source>
</evidence>
<protein>
    <submittedName>
        <fullName evidence="9">Cystathionine beta-lyase</fullName>
        <ecNumber evidence="9">4.4.1.8</ecNumber>
    </submittedName>
</protein>
<dbReference type="PANTHER" id="PTHR43500">
    <property type="entry name" value="CYSTATHIONINE BETA-LYASE-RELATED"/>
    <property type="match status" value="1"/>
</dbReference>
<evidence type="ECO:0000256" key="5">
    <source>
        <dbReference type="ARBA" id="ARBA00046315"/>
    </source>
</evidence>
<gene>
    <name evidence="9" type="primary">metC</name>
    <name evidence="9" type="ORF">H1B27_08925</name>
</gene>
<evidence type="ECO:0000256" key="1">
    <source>
        <dbReference type="ARBA" id="ARBA00001933"/>
    </source>
</evidence>
<keyword evidence="3 8" id="KW-0663">Pyridoxal phosphate</keyword>